<feature type="signal peptide" evidence="1">
    <location>
        <begin position="1"/>
        <end position="21"/>
    </location>
</feature>
<sequence>MKKTMLALFLGALVASTAATAGPFQEDEHHDHAYGHDEHRSVVEHDRGMHEGWYRKGGAVPPEYRDHRYVVDNWHEYHLREPPRGYQWVRSDNGEFLLVAVTTGIIADIMLSH</sequence>
<gene>
    <name evidence="2" type="ORF">ACFO5W_12830</name>
</gene>
<organism evidence="2 3">
    <name type="scientific">Dyella halodurans</name>
    <dbReference type="NCBI Taxonomy" id="1920171"/>
    <lineage>
        <taxon>Bacteria</taxon>
        <taxon>Pseudomonadati</taxon>
        <taxon>Pseudomonadota</taxon>
        <taxon>Gammaproteobacteria</taxon>
        <taxon>Lysobacterales</taxon>
        <taxon>Rhodanobacteraceae</taxon>
        <taxon>Dyella</taxon>
    </lineage>
</organism>
<evidence type="ECO:0000313" key="2">
    <source>
        <dbReference type="EMBL" id="MFC4527522.1"/>
    </source>
</evidence>
<comment type="caution">
    <text evidence="2">The sequence shown here is derived from an EMBL/GenBank/DDBJ whole genome shotgun (WGS) entry which is preliminary data.</text>
</comment>
<dbReference type="Gene3D" id="3.10.450.160">
    <property type="entry name" value="inner membrane protein cigr"/>
    <property type="match status" value="1"/>
</dbReference>
<dbReference type="EMBL" id="JBHSGA010000017">
    <property type="protein sequence ID" value="MFC4527522.1"/>
    <property type="molecule type" value="Genomic_DNA"/>
</dbReference>
<keyword evidence="1" id="KW-0732">Signal</keyword>
<evidence type="ECO:0000256" key="1">
    <source>
        <dbReference type="SAM" id="SignalP"/>
    </source>
</evidence>
<accession>A0ABV9C3G6</accession>
<protein>
    <submittedName>
        <fullName evidence="2">RcnB family protein</fullName>
    </submittedName>
</protein>
<dbReference type="InterPro" id="IPR024572">
    <property type="entry name" value="RcnB"/>
</dbReference>
<evidence type="ECO:0000313" key="3">
    <source>
        <dbReference type="Proteomes" id="UP001595961"/>
    </source>
</evidence>
<dbReference type="Proteomes" id="UP001595961">
    <property type="component" value="Unassembled WGS sequence"/>
</dbReference>
<feature type="chain" id="PRO_5045966968" evidence="1">
    <location>
        <begin position="22"/>
        <end position="113"/>
    </location>
</feature>
<keyword evidence="3" id="KW-1185">Reference proteome</keyword>
<reference evidence="3" key="1">
    <citation type="journal article" date="2019" name="Int. J. Syst. Evol. Microbiol.">
        <title>The Global Catalogue of Microorganisms (GCM) 10K type strain sequencing project: providing services to taxonomists for standard genome sequencing and annotation.</title>
        <authorList>
            <consortium name="The Broad Institute Genomics Platform"/>
            <consortium name="The Broad Institute Genome Sequencing Center for Infectious Disease"/>
            <person name="Wu L."/>
            <person name="Ma J."/>
        </authorList>
    </citation>
    <scope>NUCLEOTIDE SEQUENCE [LARGE SCALE GENOMIC DNA]</scope>
    <source>
        <strain evidence="3">CCM 4481</strain>
    </source>
</reference>
<name>A0ABV9C3G6_9GAMM</name>
<dbReference type="RefSeq" id="WP_266150199.1">
    <property type="nucleotide sequence ID" value="NZ_CP064028.1"/>
</dbReference>
<proteinExistence type="predicted"/>
<dbReference type="Pfam" id="PF11776">
    <property type="entry name" value="RcnB"/>
    <property type="match status" value="1"/>
</dbReference>